<evidence type="ECO:0000256" key="5">
    <source>
        <dbReference type="ARBA" id="ARBA00022840"/>
    </source>
</evidence>
<feature type="domain" description="ABC transporter" evidence="9">
    <location>
        <begin position="2"/>
        <end position="238"/>
    </location>
</feature>
<evidence type="ECO:0000259" key="9">
    <source>
        <dbReference type="PROSITE" id="PS50893"/>
    </source>
</evidence>
<dbReference type="GO" id="GO:0006865">
    <property type="term" value="P:amino acid transport"/>
    <property type="evidence" value="ECO:0007669"/>
    <property type="project" value="UniProtKB-UniRule"/>
</dbReference>
<evidence type="ECO:0000256" key="3">
    <source>
        <dbReference type="ARBA" id="ARBA00022737"/>
    </source>
</evidence>
<keyword evidence="6 7" id="KW-0129">CBS domain</keyword>
<dbReference type="InterPro" id="IPR027417">
    <property type="entry name" value="P-loop_NTPase"/>
</dbReference>
<dbReference type="Pfam" id="PF00571">
    <property type="entry name" value="CBS"/>
    <property type="match status" value="2"/>
</dbReference>
<dbReference type="GO" id="GO:0015418">
    <property type="term" value="F:ABC-type quaternary ammonium compound transporting activity"/>
    <property type="evidence" value="ECO:0007669"/>
    <property type="project" value="UniProtKB-EC"/>
</dbReference>
<evidence type="ECO:0000256" key="7">
    <source>
        <dbReference type="PROSITE-ProRule" id="PRU00703"/>
    </source>
</evidence>
<dbReference type="PANTHER" id="PTHR43117:SF4">
    <property type="entry name" value="OSMOPROTECTANT IMPORT ATP-BINDING PROTEIN OSMV"/>
    <property type="match status" value="1"/>
</dbReference>
<dbReference type="GO" id="GO:0005886">
    <property type="term" value="C:plasma membrane"/>
    <property type="evidence" value="ECO:0007669"/>
    <property type="project" value="UniProtKB-SubCell"/>
</dbReference>
<dbReference type="GO" id="GO:0031460">
    <property type="term" value="P:glycine betaine transport"/>
    <property type="evidence" value="ECO:0007669"/>
    <property type="project" value="InterPro"/>
</dbReference>
<keyword evidence="8" id="KW-1003">Cell membrane</keyword>
<dbReference type="PANTHER" id="PTHR43117">
    <property type="entry name" value="OSMOPROTECTANT IMPORT ATP-BINDING PROTEIN OSMV"/>
    <property type="match status" value="1"/>
</dbReference>
<evidence type="ECO:0000313" key="11">
    <source>
        <dbReference type="EMBL" id="CFX40400.1"/>
    </source>
</evidence>
<dbReference type="Proteomes" id="UP000045545">
    <property type="component" value="Unassembled WGS sequence"/>
</dbReference>
<dbReference type="InterPro" id="IPR046342">
    <property type="entry name" value="CBS_dom_sf"/>
</dbReference>
<keyword evidence="2 8" id="KW-0813">Transport</keyword>
<evidence type="ECO:0000256" key="8">
    <source>
        <dbReference type="RuleBase" id="RU369116"/>
    </source>
</evidence>
<dbReference type="NCBIfam" id="TIGR01186">
    <property type="entry name" value="proV"/>
    <property type="match status" value="1"/>
</dbReference>
<dbReference type="InterPro" id="IPR005892">
    <property type="entry name" value="Gly-betaine_transp_ATP-bd"/>
</dbReference>
<feature type="domain" description="CBS" evidence="10">
    <location>
        <begin position="316"/>
        <end position="371"/>
    </location>
</feature>
<keyword evidence="4 8" id="KW-0547">Nucleotide-binding</keyword>
<dbReference type="Pfam" id="PF00005">
    <property type="entry name" value="ABC_tran"/>
    <property type="match status" value="1"/>
</dbReference>
<protein>
    <recommendedName>
        <fullName evidence="8">Quaternary amine transport ATP-binding protein</fullName>
        <ecNumber evidence="8">7.6.2.9</ecNumber>
    </recommendedName>
</protein>
<dbReference type="PROSITE" id="PS50893">
    <property type="entry name" value="ABC_TRANSPORTER_2"/>
    <property type="match status" value="1"/>
</dbReference>
<dbReference type="SUPFAM" id="SSF54631">
    <property type="entry name" value="CBS-domain pair"/>
    <property type="match status" value="1"/>
</dbReference>
<dbReference type="Gene3D" id="3.10.580.10">
    <property type="entry name" value="CBS-domain"/>
    <property type="match status" value="1"/>
</dbReference>
<keyword evidence="12" id="KW-1185">Reference proteome</keyword>
<dbReference type="EC" id="7.6.2.9" evidence="8"/>
<proteinExistence type="inferred from homology"/>
<evidence type="ECO:0000256" key="1">
    <source>
        <dbReference type="ARBA" id="ARBA00005417"/>
    </source>
</evidence>
<dbReference type="FunFam" id="3.40.50.300:FF:000425">
    <property type="entry name" value="Probable ABC transporter, ATP-binding subunit"/>
    <property type="match status" value="1"/>
</dbReference>
<dbReference type="RefSeq" id="WP_046496498.1">
    <property type="nucleotide sequence ID" value="NZ_CGIH01000020.1"/>
</dbReference>
<sequence length="371" mass="41288">MIHLNGVTKIYKNNESPAVDNLDLHITRGETCILVGPSGCGKTTTMKMINRLVTPTQGTILINGQDNREMNPVEMRQNIGYVIQEIGLFPHMTIADNVATVPREKKWPEKKIQTRVDELLHLVGLDPAEYRNRKPASLSGGQRQRVGVARALAADPDILLMDEPFGAVDPITRTHLQNQFLRLQEELKKTVVFVTHDIDEAIKMGDTIAVMREGHLIQLDSPDQILSEPKDDFVSALIGGNRAIKRLNLVKTREVIDNMPIQTLRTNSPVDTARKLLITSQLPAMPVVDENNRLIGVVQKHILSALKEQAEIADIMEKNGCVVDKGATLGDALSTMLNYGERYVIIVDENYSPCGIISFTYLLELMKNDVA</sequence>
<gene>
    <name evidence="11" type="ORF">1144</name>
</gene>
<evidence type="ECO:0000313" key="12">
    <source>
        <dbReference type="Proteomes" id="UP000045545"/>
    </source>
</evidence>
<dbReference type="Gene3D" id="3.40.50.300">
    <property type="entry name" value="P-loop containing nucleotide triphosphate hydrolases"/>
    <property type="match status" value="1"/>
</dbReference>
<evidence type="ECO:0000256" key="2">
    <source>
        <dbReference type="ARBA" id="ARBA00022448"/>
    </source>
</evidence>
<dbReference type="EMBL" id="CGIH01000020">
    <property type="protein sequence ID" value="CFX40400.1"/>
    <property type="molecule type" value="Genomic_DNA"/>
</dbReference>
<evidence type="ECO:0000256" key="4">
    <source>
        <dbReference type="ARBA" id="ARBA00022741"/>
    </source>
</evidence>
<feature type="domain" description="CBS" evidence="10">
    <location>
        <begin position="256"/>
        <end position="315"/>
    </location>
</feature>
<accession>A0A0E4GBE4</accession>
<dbReference type="SMART" id="SM00382">
    <property type="entry name" value="AAA"/>
    <property type="match status" value="1"/>
</dbReference>
<dbReference type="SUPFAM" id="SSF52540">
    <property type="entry name" value="P-loop containing nucleoside triphosphate hydrolases"/>
    <property type="match status" value="1"/>
</dbReference>
<dbReference type="AlphaFoldDB" id="A0A0E4GBE4"/>
<dbReference type="CDD" id="cd02205">
    <property type="entry name" value="CBS_pair_SF"/>
    <property type="match status" value="1"/>
</dbReference>
<comment type="catalytic activity">
    <reaction evidence="8">
        <text>a quaternary ammonium(out) + ATP + H2O = a quaternary ammonium(in) + ADP + phosphate + H(+)</text>
        <dbReference type="Rhea" id="RHEA:11036"/>
        <dbReference type="ChEBI" id="CHEBI:15377"/>
        <dbReference type="ChEBI" id="CHEBI:15378"/>
        <dbReference type="ChEBI" id="CHEBI:30616"/>
        <dbReference type="ChEBI" id="CHEBI:35267"/>
        <dbReference type="ChEBI" id="CHEBI:43474"/>
        <dbReference type="ChEBI" id="CHEBI:456216"/>
    </reaction>
</comment>
<dbReference type="GO" id="GO:0016887">
    <property type="term" value="F:ATP hydrolysis activity"/>
    <property type="evidence" value="ECO:0007669"/>
    <property type="project" value="UniProtKB-UniRule"/>
</dbReference>
<keyword evidence="3" id="KW-0677">Repeat</keyword>
<dbReference type="GO" id="GO:0005524">
    <property type="term" value="F:ATP binding"/>
    <property type="evidence" value="ECO:0007669"/>
    <property type="project" value="UniProtKB-UniRule"/>
</dbReference>
<dbReference type="InterPro" id="IPR000644">
    <property type="entry name" value="CBS_dom"/>
</dbReference>
<dbReference type="InterPro" id="IPR003593">
    <property type="entry name" value="AAA+_ATPase"/>
</dbReference>
<evidence type="ECO:0000259" key="10">
    <source>
        <dbReference type="PROSITE" id="PS51371"/>
    </source>
</evidence>
<dbReference type="STRING" id="690567.1144"/>
<organism evidence="11 12">
    <name type="scientific">Syntrophomonas zehnderi OL-4</name>
    <dbReference type="NCBI Taxonomy" id="690567"/>
    <lineage>
        <taxon>Bacteria</taxon>
        <taxon>Bacillati</taxon>
        <taxon>Bacillota</taxon>
        <taxon>Clostridia</taxon>
        <taxon>Eubacteriales</taxon>
        <taxon>Syntrophomonadaceae</taxon>
        <taxon>Syntrophomonas</taxon>
    </lineage>
</organism>
<keyword evidence="8" id="KW-0472">Membrane</keyword>
<comment type="subunit">
    <text evidence="8">The complex is probably composed of two ATP-binding proteins, two transmembrane proteins and a solute-binding protein.</text>
</comment>
<dbReference type="OrthoDB" id="9802264at2"/>
<dbReference type="PROSITE" id="PS00211">
    <property type="entry name" value="ABC_TRANSPORTER_1"/>
    <property type="match status" value="1"/>
</dbReference>
<comment type="subcellular location">
    <subcellularLocation>
        <location evidence="8">Cell inner membrane</location>
        <topology evidence="8">Peripheral membrane protein</topology>
    </subcellularLocation>
</comment>
<dbReference type="PROSITE" id="PS51371">
    <property type="entry name" value="CBS"/>
    <property type="match status" value="2"/>
</dbReference>
<dbReference type="Gene3D" id="3.90.1280.20">
    <property type="match status" value="1"/>
</dbReference>
<keyword evidence="5 8" id="KW-0067">ATP-binding</keyword>
<dbReference type="InterPro" id="IPR003439">
    <property type="entry name" value="ABC_transporter-like_ATP-bd"/>
</dbReference>
<name>A0A0E4GBE4_9FIRM</name>
<reference evidence="11 12" key="1">
    <citation type="submission" date="2015-03" db="EMBL/GenBank/DDBJ databases">
        <authorList>
            <person name="Murphy D."/>
        </authorList>
    </citation>
    <scope>NUCLEOTIDE SEQUENCE [LARGE SCALE GENOMIC DNA]</scope>
    <source>
        <strain evidence="11 12">OL-4</strain>
    </source>
</reference>
<comment type="similarity">
    <text evidence="1 8">Belongs to the ABC transporter superfamily.</text>
</comment>
<dbReference type="InterPro" id="IPR017871">
    <property type="entry name" value="ABC_transporter-like_CS"/>
</dbReference>
<keyword evidence="8" id="KW-0997">Cell inner membrane</keyword>
<evidence type="ECO:0000256" key="6">
    <source>
        <dbReference type="ARBA" id="ARBA00023122"/>
    </source>
</evidence>